<organism evidence="2 3">
    <name type="scientific">Nosema bombycis (strain CQ1 / CVCC 102059)</name>
    <name type="common">Microsporidian parasite</name>
    <name type="synonym">Pebrine of silkworm</name>
    <dbReference type="NCBI Taxonomy" id="578461"/>
    <lineage>
        <taxon>Eukaryota</taxon>
        <taxon>Fungi</taxon>
        <taxon>Fungi incertae sedis</taxon>
        <taxon>Microsporidia</taxon>
        <taxon>Nosematidae</taxon>
        <taxon>Nosema</taxon>
    </lineage>
</organism>
<gene>
    <name evidence="2" type="ORF">NBO_786g0001</name>
</gene>
<evidence type="ECO:0000256" key="1">
    <source>
        <dbReference type="SAM" id="MobiDB-lite"/>
    </source>
</evidence>
<evidence type="ECO:0000313" key="2">
    <source>
        <dbReference type="EMBL" id="EOB11815.1"/>
    </source>
</evidence>
<feature type="compositionally biased region" description="Basic residues" evidence="1">
    <location>
        <begin position="1"/>
        <end position="14"/>
    </location>
</feature>
<dbReference type="VEuPathDB" id="MicrosporidiaDB:NBO_786g0001"/>
<dbReference type="HOGENOM" id="CLU_2671679_0_0_1"/>
<protein>
    <submittedName>
        <fullName evidence="2">Uncharacterized protein</fullName>
    </submittedName>
</protein>
<name>R0MCQ3_NOSB1</name>
<sequence>MGGYLKKRNTKNKNQKIDTKNQENVNKKNNKGKKEEVKEVEEESTFQIEEMEAILTELLRSYYERMAAQDKKSSE</sequence>
<feature type="region of interest" description="Disordered" evidence="1">
    <location>
        <begin position="1"/>
        <end position="42"/>
    </location>
</feature>
<dbReference type="AlphaFoldDB" id="R0MCQ3"/>
<accession>R0MCQ3</accession>
<dbReference type="Proteomes" id="UP000016927">
    <property type="component" value="Unassembled WGS sequence"/>
</dbReference>
<reference evidence="2 3" key="1">
    <citation type="journal article" date="2013" name="BMC Genomics">
        <title>Comparative genomics of parasitic silkworm microsporidia reveal an association between genome expansion and host adaptation.</title>
        <authorList>
            <person name="Pan G."/>
            <person name="Xu J."/>
            <person name="Li T."/>
            <person name="Xia Q."/>
            <person name="Liu S.L."/>
            <person name="Zhang G."/>
            <person name="Li S."/>
            <person name="Li C."/>
            <person name="Liu H."/>
            <person name="Yang L."/>
            <person name="Liu T."/>
            <person name="Zhang X."/>
            <person name="Wu Z."/>
            <person name="Fan W."/>
            <person name="Dang X."/>
            <person name="Xiang H."/>
            <person name="Tao M."/>
            <person name="Li Y."/>
            <person name="Hu J."/>
            <person name="Li Z."/>
            <person name="Lin L."/>
            <person name="Luo J."/>
            <person name="Geng L."/>
            <person name="Wang L."/>
            <person name="Long M."/>
            <person name="Wan Y."/>
            <person name="He N."/>
            <person name="Zhang Z."/>
            <person name="Lu C."/>
            <person name="Keeling P.J."/>
            <person name="Wang J."/>
            <person name="Xiang Z."/>
            <person name="Zhou Z."/>
        </authorList>
    </citation>
    <scope>NUCLEOTIDE SEQUENCE [LARGE SCALE GENOMIC DNA]</scope>
    <source>
        <strain evidence="3">CQ1 / CVCC 102059</strain>
    </source>
</reference>
<proteinExistence type="predicted"/>
<keyword evidence="3" id="KW-1185">Reference proteome</keyword>
<dbReference type="EMBL" id="KB909693">
    <property type="protein sequence ID" value="EOB11815.1"/>
    <property type="molecule type" value="Genomic_DNA"/>
</dbReference>
<evidence type="ECO:0000313" key="3">
    <source>
        <dbReference type="Proteomes" id="UP000016927"/>
    </source>
</evidence>